<gene>
    <name evidence="3" type="ordered locus">Nham_4092</name>
</gene>
<feature type="compositionally biased region" description="Basic residues" evidence="1">
    <location>
        <begin position="416"/>
        <end position="431"/>
    </location>
</feature>
<dbReference type="HOGENOM" id="CLU_041517_0_2_5"/>
<dbReference type="Pfam" id="PF13518">
    <property type="entry name" value="HTH_28"/>
    <property type="match status" value="1"/>
</dbReference>
<dbReference type="RefSeq" id="WP_011504992.1">
    <property type="nucleotide sequence ID" value="NC_007959.1"/>
</dbReference>
<dbReference type="PROSITE" id="PS50994">
    <property type="entry name" value="INTEGRASE"/>
    <property type="match status" value="1"/>
</dbReference>
<dbReference type="InterPro" id="IPR001584">
    <property type="entry name" value="Integrase_cat-core"/>
</dbReference>
<evidence type="ECO:0000259" key="2">
    <source>
        <dbReference type="PROSITE" id="PS50994"/>
    </source>
</evidence>
<organism evidence="3 4">
    <name type="scientific">Nitrobacter hamburgensis (strain DSM 10229 / NCIMB 13809 / X14)</name>
    <dbReference type="NCBI Taxonomy" id="323097"/>
    <lineage>
        <taxon>Bacteria</taxon>
        <taxon>Pseudomonadati</taxon>
        <taxon>Pseudomonadota</taxon>
        <taxon>Alphaproteobacteria</taxon>
        <taxon>Hyphomicrobiales</taxon>
        <taxon>Nitrobacteraceae</taxon>
        <taxon>Nitrobacter</taxon>
    </lineage>
</organism>
<protein>
    <submittedName>
        <fullName evidence="3">Integrase, catalytic region</fullName>
    </submittedName>
</protein>
<dbReference type="Proteomes" id="UP000001953">
    <property type="component" value="Plasmid 1"/>
</dbReference>
<dbReference type="KEGG" id="nha:Nham_4092"/>
<dbReference type="InterPro" id="IPR036397">
    <property type="entry name" value="RNaseH_sf"/>
</dbReference>
<proteinExistence type="predicted"/>
<sequence length="431" mass="49016">MTVITMSRTEIDRMDVLQDLAAGRIKVAAAATLMDLGRRQVYRLAKGYSRSGPKALVSRRRGLPSNRSYPTTLRETVIGIIQERYGDLGPTLATEKLAELHGICLARETVRQWMIAADLWKDRRARLKPVHQPRYRRDCVGELIQIDGSEHWWFEGRGPKCTLLVYIDDATSRLMHLQFVQSESTFDYFAATRAYLERYGKPVAFYSDKHGVFRVNKKDAVGGDGMTQFGRALHAMNIDIICANSSQAKGRVERANGTLQDRLVKEMRLCGTDTIEAGNAFLPTFMAAYNARFAKPPFNEQDVHRALAEHDDLDDAFAWKEERTVSMNLTLQYDQVLFMLDPTPISRPLARERVTVVDYPDGRLAIRHNGVDLPYRTFDKRAQVNQAAIVENKRLGPILAYIAEQQKQLDMSRSAKAPRRRGQKNHIFKVG</sequence>
<dbReference type="SUPFAM" id="SSF46689">
    <property type="entry name" value="Homeodomain-like"/>
    <property type="match status" value="1"/>
</dbReference>
<dbReference type="NCBIfam" id="NF033594">
    <property type="entry name" value="transpos_ISNCY_2"/>
    <property type="match status" value="1"/>
</dbReference>
<dbReference type="SUPFAM" id="SSF53098">
    <property type="entry name" value="Ribonuclease H-like"/>
    <property type="match status" value="1"/>
</dbReference>
<dbReference type="Gene3D" id="3.30.420.10">
    <property type="entry name" value="Ribonuclease H-like superfamily/Ribonuclease H"/>
    <property type="match status" value="1"/>
</dbReference>
<keyword evidence="4" id="KW-1185">Reference proteome</keyword>
<dbReference type="InterPro" id="IPR009057">
    <property type="entry name" value="Homeodomain-like_sf"/>
</dbReference>
<feature type="domain" description="Integrase catalytic" evidence="2">
    <location>
        <begin position="129"/>
        <end position="310"/>
    </location>
</feature>
<name>Q1QGA3_NITHX</name>
<dbReference type="PANTHER" id="PTHR35004:SF7">
    <property type="entry name" value="INTEGRASE PROTEIN"/>
    <property type="match status" value="1"/>
</dbReference>
<dbReference type="AlphaFoldDB" id="Q1QGA3"/>
<reference evidence="4" key="1">
    <citation type="submission" date="2006-03" db="EMBL/GenBank/DDBJ databases">
        <title>Complete sequence of plasmid 1 of Nitrobacter hamburgensis X14.</title>
        <authorList>
            <consortium name="US DOE Joint Genome Institute"/>
            <person name="Copeland A."/>
            <person name="Lucas S."/>
            <person name="Lapidus A."/>
            <person name="Barry K."/>
            <person name="Detter J.C."/>
            <person name="Glavina del Rio T."/>
            <person name="Hammon N."/>
            <person name="Israni S."/>
            <person name="Dalin E."/>
            <person name="Tice H."/>
            <person name="Pitluck S."/>
            <person name="Chain P."/>
            <person name="Malfatti S."/>
            <person name="Shin M."/>
            <person name="Vergez L."/>
            <person name="Schmutz J."/>
            <person name="Larimer F."/>
            <person name="Land M."/>
            <person name="Hauser L."/>
            <person name="Kyrpides N."/>
            <person name="Ivanova N."/>
            <person name="Ward B."/>
            <person name="Arp D."/>
            <person name="Klotz M."/>
            <person name="Stein L."/>
            <person name="O'Mullan G."/>
            <person name="Starkenburg S."/>
            <person name="Sayavedra L."/>
            <person name="Poret-Peterson A.T."/>
            <person name="Gentry M.E."/>
            <person name="Bruce D."/>
            <person name="Richardson P."/>
        </authorList>
    </citation>
    <scope>NUCLEOTIDE SEQUENCE [LARGE SCALE GENOMIC DNA]</scope>
    <source>
        <strain evidence="4">DSM 10229 / NCIMB 13809 / X14</strain>
        <plasmid evidence="4">Plasmid pNITHX1</plasmid>
    </source>
</reference>
<dbReference type="InterPro" id="IPR012337">
    <property type="entry name" value="RNaseH-like_sf"/>
</dbReference>
<dbReference type="InterPro" id="IPR047797">
    <property type="entry name" value="ISNCY_transpos"/>
</dbReference>
<feature type="region of interest" description="Disordered" evidence="1">
    <location>
        <begin position="410"/>
        <end position="431"/>
    </location>
</feature>
<evidence type="ECO:0000256" key="1">
    <source>
        <dbReference type="SAM" id="MobiDB-lite"/>
    </source>
</evidence>
<geneLocation type="plasmid" evidence="4">
    <name>pNITHX1</name>
</geneLocation>
<dbReference type="InterPro" id="IPR055247">
    <property type="entry name" value="InsJ-like_HTH"/>
</dbReference>
<dbReference type="GO" id="GO:0003676">
    <property type="term" value="F:nucleic acid binding"/>
    <property type="evidence" value="ECO:0007669"/>
    <property type="project" value="InterPro"/>
</dbReference>
<dbReference type="OrthoDB" id="7319221at2"/>
<evidence type="ECO:0000313" key="4">
    <source>
        <dbReference type="Proteomes" id="UP000001953"/>
    </source>
</evidence>
<dbReference type="EMBL" id="CP000320">
    <property type="protein sequence ID" value="ABE64744.1"/>
    <property type="molecule type" value="Genomic_DNA"/>
</dbReference>
<evidence type="ECO:0000313" key="3">
    <source>
        <dbReference type="EMBL" id="ABE64744.1"/>
    </source>
</evidence>
<accession>Q1QGA3</accession>
<dbReference type="PANTHER" id="PTHR35004">
    <property type="entry name" value="TRANSPOSASE RV3428C-RELATED"/>
    <property type="match status" value="1"/>
</dbReference>
<dbReference type="GO" id="GO:0015074">
    <property type="term" value="P:DNA integration"/>
    <property type="evidence" value="ECO:0007669"/>
    <property type="project" value="InterPro"/>
</dbReference>
<keyword evidence="3" id="KW-0614">Plasmid</keyword>